<proteinExistence type="predicted"/>
<keyword evidence="2" id="KW-1185">Reference proteome</keyword>
<dbReference type="AlphaFoldDB" id="A0A5B7IJI3"/>
<organism evidence="1 2">
    <name type="scientific">Portunus trituberculatus</name>
    <name type="common">Swimming crab</name>
    <name type="synonym">Neptunus trituberculatus</name>
    <dbReference type="NCBI Taxonomy" id="210409"/>
    <lineage>
        <taxon>Eukaryota</taxon>
        <taxon>Metazoa</taxon>
        <taxon>Ecdysozoa</taxon>
        <taxon>Arthropoda</taxon>
        <taxon>Crustacea</taxon>
        <taxon>Multicrustacea</taxon>
        <taxon>Malacostraca</taxon>
        <taxon>Eumalacostraca</taxon>
        <taxon>Eucarida</taxon>
        <taxon>Decapoda</taxon>
        <taxon>Pleocyemata</taxon>
        <taxon>Brachyura</taxon>
        <taxon>Eubrachyura</taxon>
        <taxon>Portunoidea</taxon>
        <taxon>Portunidae</taxon>
        <taxon>Portuninae</taxon>
        <taxon>Portunus</taxon>
    </lineage>
</organism>
<evidence type="ECO:0000313" key="2">
    <source>
        <dbReference type="Proteomes" id="UP000324222"/>
    </source>
</evidence>
<dbReference type="Proteomes" id="UP000324222">
    <property type="component" value="Unassembled WGS sequence"/>
</dbReference>
<accession>A0A5B7IJI3</accession>
<gene>
    <name evidence="1" type="ORF">E2C01_080362</name>
</gene>
<dbReference type="EMBL" id="VSRR010068868">
    <property type="protein sequence ID" value="MPC85581.1"/>
    <property type="molecule type" value="Genomic_DNA"/>
</dbReference>
<comment type="caution">
    <text evidence="1">The sequence shown here is derived from an EMBL/GenBank/DDBJ whole genome shotgun (WGS) entry which is preliminary data.</text>
</comment>
<reference evidence="1 2" key="1">
    <citation type="submission" date="2019-05" db="EMBL/GenBank/DDBJ databases">
        <title>Another draft genome of Portunus trituberculatus and its Hox gene families provides insights of decapod evolution.</title>
        <authorList>
            <person name="Jeong J.-H."/>
            <person name="Song I."/>
            <person name="Kim S."/>
            <person name="Choi T."/>
            <person name="Kim D."/>
            <person name="Ryu S."/>
            <person name="Kim W."/>
        </authorList>
    </citation>
    <scope>NUCLEOTIDE SEQUENCE [LARGE SCALE GENOMIC DNA]</scope>
    <source>
        <tissue evidence="1">Muscle</tissue>
    </source>
</reference>
<sequence length="75" mass="8377">MNARPVCGVTERRRSSLTVSHNALIIPSSSLKPSSLHALPHLLTSPLPIRSSTFLRHTWLLSLIPQVRCLPCRVR</sequence>
<name>A0A5B7IJI3_PORTR</name>
<evidence type="ECO:0000313" key="1">
    <source>
        <dbReference type="EMBL" id="MPC85581.1"/>
    </source>
</evidence>
<protein>
    <submittedName>
        <fullName evidence="1">Uncharacterized protein</fullName>
    </submittedName>
</protein>